<dbReference type="AlphaFoldDB" id="A0A5J4YPD1"/>
<organism evidence="1 2">
    <name type="scientific">Porphyridium purpureum</name>
    <name type="common">Red alga</name>
    <name type="synonym">Porphyridium cruentum</name>
    <dbReference type="NCBI Taxonomy" id="35688"/>
    <lineage>
        <taxon>Eukaryota</taxon>
        <taxon>Rhodophyta</taxon>
        <taxon>Bangiophyceae</taxon>
        <taxon>Porphyridiales</taxon>
        <taxon>Porphyridiaceae</taxon>
        <taxon>Porphyridium</taxon>
    </lineage>
</organism>
<evidence type="ECO:0000313" key="1">
    <source>
        <dbReference type="EMBL" id="KAA8492544.1"/>
    </source>
</evidence>
<accession>A0A5J4YPD1</accession>
<protein>
    <submittedName>
        <fullName evidence="1">Uncharacterized protein</fullName>
    </submittedName>
</protein>
<comment type="caution">
    <text evidence="1">The sequence shown here is derived from an EMBL/GenBank/DDBJ whole genome shotgun (WGS) entry which is preliminary data.</text>
</comment>
<reference evidence="2" key="1">
    <citation type="journal article" date="2019" name="Nat. Commun.">
        <title>Expansion of phycobilisome linker gene families in mesophilic red algae.</title>
        <authorList>
            <person name="Lee J."/>
            <person name="Kim D."/>
            <person name="Bhattacharya D."/>
            <person name="Yoon H.S."/>
        </authorList>
    </citation>
    <scope>NUCLEOTIDE SEQUENCE [LARGE SCALE GENOMIC DNA]</scope>
    <source>
        <strain evidence="2">CCMP 1328</strain>
    </source>
</reference>
<proteinExistence type="predicted"/>
<dbReference type="EMBL" id="VRMN01000009">
    <property type="protein sequence ID" value="KAA8492544.1"/>
    <property type="molecule type" value="Genomic_DNA"/>
</dbReference>
<dbReference type="Proteomes" id="UP000324585">
    <property type="component" value="Unassembled WGS sequence"/>
</dbReference>
<evidence type="ECO:0000313" key="2">
    <source>
        <dbReference type="Proteomes" id="UP000324585"/>
    </source>
</evidence>
<name>A0A5J4YPD1_PORPP</name>
<sequence>MDRETQTNSANVKMSICGRVDLVQQFYVASHLKDDGGERCLHTMNEVVPNLIDLMQDMTAPRSYVLFDSYPFIMTMSSPKPHDEGSIHGKQNVIWIPPVYDIPAGCSNACLLDNSRRDGLPCALMIKQADLVAFVVAGIRRKAVMASLRGRVEPSLVALMRARKQT</sequence>
<keyword evidence="2" id="KW-1185">Reference proteome</keyword>
<gene>
    <name evidence="1" type="ORF">FVE85_8051</name>
</gene>